<accession>A0A1H8RWE4</accession>
<dbReference type="InterPro" id="IPR001750">
    <property type="entry name" value="ND/Mrp_TM"/>
</dbReference>
<comment type="function">
    <text evidence="5">NDH-1 shuttles electrons from NADH, via FMN and iron-sulfur (Fe-S) centers, to quinones in the respiratory chain. The immediate electron acceptor for the enzyme in this species is believed to be ubiquinone. Couples the redox reaction to proton translocation (for every two electrons transferred, four hydrogen ions are translocated across the cytoplasmic membrane), and thus conserves the redox energy in a proton gradient.</text>
</comment>
<dbReference type="Proteomes" id="UP000199657">
    <property type="component" value="Unassembled WGS sequence"/>
</dbReference>
<feature type="transmembrane region" description="Helical" evidence="5">
    <location>
        <begin position="325"/>
        <end position="350"/>
    </location>
</feature>
<dbReference type="PRINTS" id="PR01434">
    <property type="entry name" value="NADHDHGNASE5"/>
</dbReference>
<dbReference type="GO" id="GO:0048038">
    <property type="term" value="F:quinone binding"/>
    <property type="evidence" value="ECO:0007669"/>
    <property type="project" value="UniProtKB-KW"/>
</dbReference>
<protein>
    <recommendedName>
        <fullName evidence="5">NADH-quinone oxidoreductase subunit N</fullName>
        <ecNumber evidence="5">7.1.1.-</ecNumber>
    </recommendedName>
    <alternativeName>
        <fullName evidence="5">NADH dehydrogenase I subunit N</fullName>
    </alternativeName>
    <alternativeName>
        <fullName evidence="5">NDH-1 subunit N</fullName>
    </alternativeName>
</protein>
<feature type="domain" description="NADH:quinone oxidoreductase/Mrp antiporter transmembrane" evidence="7">
    <location>
        <begin position="128"/>
        <end position="420"/>
    </location>
</feature>
<keyword evidence="9" id="KW-1185">Reference proteome</keyword>
<keyword evidence="5" id="KW-0830">Ubiquinone</keyword>
<feature type="transmembrane region" description="Helical" evidence="5">
    <location>
        <begin position="242"/>
        <end position="263"/>
    </location>
</feature>
<keyword evidence="5" id="KW-1003">Cell membrane</keyword>
<keyword evidence="5" id="KW-0520">NAD</keyword>
<evidence type="ECO:0000256" key="4">
    <source>
        <dbReference type="ARBA" id="ARBA00023136"/>
    </source>
</evidence>
<dbReference type="RefSeq" id="WP_091641016.1">
    <property type="nucleotide sequence ID" value="NZ_FOEG01000002.1"/>
</dbReference>
<dbReference type="AlphaFoldDB" id="A0A1H8RWE4"/>
<evidence type="ECO:0000313" key="8">
    <source>
        <dbReference type="EMBL" id="SEO70959.1"/>
    </source>
</evidence>
<comment type="subunit">
    <text evidence="5">NDH-1 is composed of 14 different subunits. Subunits NuoA, H, J, K, L, M, N constitute the membrane sector of the complex.</text>
</comment>
<dbReference type="GO" id="GO:0042773">
    <property type="term" value="P:ATP synthesis coupled electron transport"/>
    <property type="evidence" value="ECO:0007669"/>
    <property type="project" value="InterPro"/>
</dbReference>
<keyword evidence="5" id="KW-0813">Transport</keyword>
<dbReference type="EC" id="7.1.1.-" evidence="5"/>
<comment type="catalytic activity">
    <reaction evidence="5">
        <text>a quinone + NADH + 5 H(+)(in) = a quinol + NAD(+) + 4 H(+)(out)</text>
        <dbReference type="Rhea" id="RHEA:57888"/>
        <dbReference type="ChEBI" id="CHEBI:15378"/>
        <dbReference type="ChEBI" id="CHEBI:24646"/>
        <dbReference type="ChEBI" id="CHEBI:57540"/>
        <dbReference type="ChEBI" id="CHEBI:57945"/>
        <dbReference type="ChEBI" id="CHEBI:132124"/>
    </reaction>
</comment>
<evidence type="ECO:0000256" key="6">
    <source>
        <dbReference type="RuleBase" id="RU000320"/>
    </source>
</evidence>
<feature type="transmembrane region" description="Helical" evidence="5">
    <location>
        <begin position="301"/>
        <end position="319"/>
    </location>
</feature>
<comment type="subcellular location">
    <subcellularLocation>
        <location evidence="5">Cell membrane</location>
        <topology evidence="5">Multi-pass membrane protein</topology>
    </subcellularLocation>
    <subcellularLocation>
        <location evidence="1">Endomembrane system</location>
        <topology evidence="1">Multi-pass membrane protein</topology>
    </subcellularLocation>
    <subcellularLocation>
        <location evidence="6">Membrane</location>
        <topology evidence="6">Multi-pass membrane protein</topology>
    </subcellularLocation>
</comment>
<feature type="transmembrane region" description="Helical" evidence="5">
    <location>
        <begin position="371"/>
        <end position="394"/>
    </location>
</feature>
<feature type="transmembrane region" description="Helical" evidence="5">
    <location>
        <begin position="74"/>
        <end position="97"/>
    </location>
</feature>
<dbReference type="EMBL" id="FOEG01000002">
    <property type="protein sequence ID" value="SEO70959.1"/>
    <property type="molecule type" value="Genomic_DNA"/>
</dbReference>
<dbReference type="GO" id="GO:0050136">
    <property type="term" value="F:NADH dehydrogenase (quinone) (non-electrogenic) activity"/>
    <property type="evidence" value="ECO:0007669"/>
    <property type="project" value="UniProtKB-UniRule"/>
</dbReference>
<dbReference type="GO" id="GO:0012505">
    <property type="term" value="C:endomembrane system"/>
    <property type="evidence" value="ECO:0007669"/>
    <property type="project" value="UniProtKB-SubCell"/>
</dbReference>
<dbReference type="OrthoDB" id="9768329at2"/>
<comment type="similarity">
    <text evidence="5">Belongs to the complex I subunit 2 family.</text>
</comment>
<gene>
    <name evidence="5" type="primary">nuoN</name>
    <name evidence="8" type="ORF">SAMN04488052_102316</name>
</gene>
<dbReference type="GO" id="GO:0005886">
    <property type="term" value="C:plasma membrane"/>
    <property type="evidence" value="ECO:0007669"/>
    <property type="project" value="UniProtKB-SubCell"/>
</dbReference>
<feature type="transmembrane region" description="Helical" evidence="5">
    <location>
        <begin position="275"/>
        <end position="294"/>
    </location>
</feature>
<feature type="transmembrane region" description="Helical" evidence="5">
    <location>
        <begin position="459"/>
        <end position="479"/>
    </location>
</feature>
<evidence type="ECO:0000256" key="2">
    <source>
        <dbReference type="ARBA" id="ARBA00022692"/>
    </source>
</evidence>
<keyword evidence="2 5" id="KW-0812">Transmembrane</keyword>
<dbReference type="GO" id="GO:0008137">
    <property type="term" value="F:NADH dehydrogenase (ubiquinone) activity"/>
    <property type="evidence" value="ECO:0007669"/>
    <property type="project" value="InterPro"/>
</dbReference>
<dbReference type="PANTHER" id="PTHR22773">
    <property type="entry name" value="NADH DEHYDROGENASE"/>
    <property type="match status" value="1"/>
</dbReference>
<dbReference type="STRING" id="406100.SAMN04488052_102316"/>
<dbReference type="NCBIfam" id="NF004442">
    <property type="entry name" value="PRK05777.1-5"/>
    <property type="match status" value="1"/>
</dbReference>
<name>A0A1H8RWE4_9GAMM</name>
<dbReference type="NCBIfam" id="TIGR01770">
    <property type="entry name" value="NDH_I_N"/>
    <property type="match status" value="1"/>
</dbReference>
<evidence type="ECO:0000313" key="9">
    <source>
        <dbReference type="Proteomes" id="UP000199657"/>
    </source>
</evidence>
<feature type="transmembrane region" description="Helical" evidence="5">
    <location>
        <begin position="163"/>
        <end position="184"/>
    </location>
</feature>
<keyword evidence="5" id="KW-0874">Quinone</keyword>
<dbReference type="HAMAP" id="MF_00445">
    <property type="entry name" value="NDH1_NuoN_1"/>
    <property type="match status" value="1"/>
</dbReference>
<feature type="transmembrane region" description="Helical" evidence="5">
    <location>
        <begin position="109"/>
        <end position="126"/>
    </location>
</feature>
<reference evidence="8 9" key="1">
    <citation type="submission" date="2016-10" db="EMBL/GenBank/DDBJ databases">
        <authorList>
            <person name="de Groot N.N."/>
        </authorList>
    </citation>
    <scope>NUCLEOTIDE SEQUENCE [LARGE SCALE GENOMIC DNA]</scope>
    <source>
        <strain evidence="8 9">CGMCC 1.6291</strain>
    </source>
</reference>
<feature type="transmembrane region" description="Helical" evidence="5">
    <location>
        <begin position="12"/>
        <end position="30"/>
    </location>
</feature>
<keyword evidence="3 5" id="KW-1133">Transmembrane helix</keyword>
<keyword evidence="4 5" id="KW-0472">Membrane</keyword>
<dbReference type="InterPro" id="IPR010096">
    <property type="entry name" value="NADH-Q_OxRdtase_suN/2"/>
</dbReference>
<evidence type="ECO:0000259" key="7">
    <source>
        <dbReference type="Pfam" id="PF00361"/>
    </source>
</evidence>
<feature type="transmembrane region" description="Helical" evidence="5">
    <location>
        <begin position="132"/>
        <end position="151"/>
    </location>
</feature>
<evidence type="ECO:0000256" key="1">
    <source>
        <dbReference type="ARBA" id="ARBA00004127"/>
    </source>
</evidence>
<proteinExistence type="inferred from homology"/>
<feature type="transmembrane region" description="Helical" evidence="5">
    <location>
        <begin position="204"/>
        <end position="230"/>
    </location>
</feature>
<keyword evidence="5" id="KW-1278">Translocase</keyword>
<sequence length="480" mass="51188">MTTDTFETPNLMLALPEIWMLGMACLVLVVDLFSSDRDHTPAYWLSQVALLGGIVITVQTQWGVDATTFTGNYIADSAAAVLKVAILLLTFLAFAYSRDYLRDRGMLQGEFYLLTLFAALGMMVTVSAHSLLVLYLGVELMSLSLYALVAMRRDSPAASEAAMKYFVLGALASGMLLYGMSMLYGATGSLEISAIADAAADDGGLLLVFGLIFTIVGVAFKFGAVPFHMWVPDVYQGAPTAVTLFIATASKVAAVGLFIRLIGEALGPLQGDWQHMVLLLAVASLLVGNTVALVQTNFKRMLAYSTFNHIGFIFLGFLAGTPEGYGAAMFYAVTYAFTVAAAFGVVMLLSRQGFEAENLDDFKGLNERSPLFALVMLILMVSLTGIPGTVGFYAKWLVLKSTVEAGFIWLAVLAVIGAVVGAFYYLRIVRLCYFDKPEGDGPQPVGSGGFKGLLAANGLAVLLLGLFPGTLVAICMAAFG</sequence>
<evidence type="ECO:0000256" key="5">
    <source>
        <dbReference type="HAMAP-Rule" id="MF_00445"/>
    </source>
</evidence>
<evidence type="ECO:0000256" key="3">
    <source>
        <dbReference type="ARBA" id="ARBA00022989"/>
    </source>
</evidence>
<dbReference type="Pfam" id="PF00361">
    <property type="entry name" value="Proton_antipo_M"/>
    <property type="match status" value="1"/>
</dbReference>
<feature type="transmembrane region" description="Helical" evidence="5">
    <location>
        <begin position="406"/>
        <end position="426"/>
    </location>
</feature>
<feature type="transmembrane region" description="Helical" evidence="5">
    <location>
        <begin position="42"/>
        <end position="62"/>
    </location>
</feature>
<organism evidence="8 9">
    <name type="scientific">Aquisalimonas asiatica</name>
    <dbReference type="NCBI Taxonomy" id="406100"/>
    <lineage>
        <taxon>Bacteria</taxon>
        <taxon>Pseudomonadati</taxon>
        <taxon>Pseudomonadota</taxon>
        <taxon>Gammaproteobacteria</taxon>
        <taxon>Chromatiales</taxon>
        <taxon>Ectothiorhodospiraceae</taxon>
        <taxon>Aquisalimonas</taxon>
    </lineage>
</organism>